<accession>A0ABP0JA68</accession>
<evidence type="ECO:0000313" key="1">
    <source>
        <dbReference type="EMBL" id="CAK9011210.1"/>
    </source>
</evidence>
<gene>
    <name evidence="1" type="ORF">SCF082_LOCUS11004</name>
</gene>
<proteinExistence type="predicted"/>
<evidence type="ECO:0000313" key="2">
    <source>
        <dbReference type="Proteomes" id="UP001642464"/>
    </source>
</evidence>
<organism evidence="1 2">
    <name type="scientific">Durusdinium trenchii</name>
    <dbReference type="NCBI Taxonomy" id="1381693"/>
    <lineage>
        <taxon>Eukaryota</taxon>
        <taxon>Sar</taxon>
        <taxon>Alveolata</taxon>
        <taxon>Dinophyceae</taxon>
        <taxon>Suessiales</taxon>
        <taxon>Symbiodiniaceae</taxon>
        <taxon>Durusdinium</taxon>
    </lineage>
</organism>
<keyword evidence="2" id="KW-1185">Reference proteome</keyword>
<protein>
    <submittedName>
        <fullName evidence="1">Uncharacterized protein</fullName>
    </submittedName>
</protein>
<sequence length="601" mass="66926">MKSGEEFEWGRATGKTMETYVHSHQDKSRNAMSKALEASFVAWVEELRADQAQFSSEKVLMEKEGAKARNKIIRQLEAESTVMPASRAWLREMTTEMGNSPEDHAVILWLNCPALGVISAGRMSFILNYISNVLSDFPLNSICFVVHPNRAGNDLSLPERNLKVKNVIFVFEPESVYGKREGALQGLCVVSNNPKNIFRQTRGFKTGVVHSISMLQRSEMVKPDHVSPRKSVPHLGRAFTDVQEQRQVAGGTDFIQKTLQSFSVPSAGAIAMMDLHGCDGCPALSCVEDIASGKRSVCGTICLDHTGADMLQRVGNKIYESCRSQSLNLPGFPAFEPVLSALRSQNVVDRHKSYRVSAQQHDALYILEVYAKKWLATESTKERAQQVIEDHNKEFNPTEKTEEAEIKTEPPPAKRIKLETMTEQDISKMPKEADEVLANAEGRWFSFTVSAAETFFVLERKDLANHLAKLECVDTAVTLQSLICDLQDAGEVKLELSHHKEESGTFTSSKPLVFCLDEPPQDIISVSKKKGKKGAKGTQLTAKNFGSFLSVSKLKTASDTVRIAWRCRFLVLTSHCFTVSITPHYFKQLPAPDGPIGHVFW</sequence>
<dbReference type="Proteomes" id="UP001642464">
    <property type="component" value="Unassembled WGS sequence"/>
</dbReference>
<reference evidence="1 2" key="1">
    <citation type="submission" date="2024-02" db="EMBL/GenBank/DDBJ databases">
        <authorList>
            <person name="Chen Y."/>
            <person name="Shah S."/>
            <person name="Dougan E. K."/>
            <person name="Thang M."/>
            <person name="Chan C."/>
        </authorList>
    </citation>
    <scope>NUCLEOTIDE SEQUENCE [LARGE SCALE GENOMIC DNA]</scope>
</reference>
<dbReference type="EMBL" id="CAXAMM010006480">
    <property type="protein sequence ID" value="CAK9011210.1"/>
    <property type="molecule type" value="Genomic_DNA"/>
</dbReference>
<name>A0ABP0JA68_9DINO</name>
<comment type="caution">
    <text evidence="1">The sequence shown here is derived from an EMBL/GenBank/DDBJ whole genome shotgun (WGS) entry which is preliminary data.</text>
</comment>